<dbReference type="EMBL" id="JACHYA010000002">
    <property type="protein sequence ID" value="MBB3171195.1"/>
    <property type="molecule type" value="Genomic_DNA"/>
</dbReference>
<sequence length="43" mass="4858">MTEEERRAHALSQRRAFFAAVGATLFAAGFIVLVLVLNQLPWR</sequence>
<comment type="caution">
    <text evidence="2">The sequence shown here is derived from an EMBL/GenBank/DDBJ whole genome shotgun (WGS) entry which is preliminary data.</text>
</comment>
<gene>
    <name evidence="2" type="ORF">FHR31_001007</name>
</gene>
<organism evidence="2 3">
    <name type="scientific">Parvibacter caecicola</name>
    <dbReference type="NCBI Taxonomy" id="747645"/>
    <lineage>
        <taxon>Bacteria</taxon>
        <taxon>Bacillati</taxon>
        <taxon>Actinomycetota</taxon>
        <taxon>Coriobacteriia</taxon>
        <taxon>Coriobacteriales</taxon>
        <taxon>Coriobacteriaceae</taxon>
        <taxon>Parvibacter</taxon>
    </lineage>
</organism>
<dbReference type="AlphaFoldDB" id="A0A7W5GPB1"/>
<keyword evidence="1" id="KW-1133">Transmembrane helix</keyword>
<dbReference type="GeneID" id="93357758"/>
<dbReference type="Proteomes" id="UP000530850">
    <property type="component" value="Unassembled WGS sequence"/>
</dbReference>
<keyword evidence="1" id="KW-0472">Membrane</keyword>
<evidence type="ECO:0000256" key="1">
    <source>
        <dbReference type="SAM" id="Phobius"/>
    </source>
</evidence>
<protein>
    <submittedName>
        <fullName evidence="2">Uncharacterized protein</fullName>
    </submittedName>
</protein>
<evidence type="ECO:0000313" key="3">
    <source>
        <dbReference type="Proteomes" id="UP000530850"/>
    </source>
</evidence>
<evidence type="ECO:0000313" key="2">
    <source>
        <dbReference type="EMBL" id="MBB3171195.1"/>
    </source>
</evidence>
<proteinExistence type="predicted"/>
<keyword evidence="1" id="KW-0812">Transmembrane</keyword>
<reference evidence="2 3" key="1">
    <citation type="submission" date="2020-08" db="EMBL/GenBank/DDBJ databases">
        <title>Sequencing the genomes of 1000 actinobacteria strains.</title>
        <authorList>
            <person name="Klenk H.-P."/>
        </authorList>
    </citation>
    <scope>NUCLEOTIDE SEQUENCE [LARGE SCALE GENOMIC DNA]</scope>
    <source>
        <strain evidence="2 3">DSM 22242</strain>
    </source>
</reference>
<name>A0A7W5GPB1_9ACTN</name>
<feature type="transmembrane region" description="Helical" evidence="1">
    <location>
        <begin position="16"/>
        <end position="37"/>
    </location>
</feature>
<dbReference type="RefSeq" id="WP_257432357.1">
    <property type="nucleotide sequence ID" value="NZ_CAPYQC010000024.1"/>
</dbReference>
<accession>A0A7W5GPB1</accession>